<evidence type="ECO:0000256" key="1">
    <source>
        <dbReference type="ARBA" id="ARBA00022603"/>
    </source>
</evidence>
<feature type="region of interest" description="Disordered" evidence="3">
    <location>
        <begin position="1"/>
        <end position="23"/>
    </location>
</feature>
<gene>
    <name evidence="4" type="primary">rsmD</name>
    <name evidence="4" type="ORF">FGL95_04860</name>
</gene>
<evidence type="ECO:0000256" key="2">
    <source>
        <dbReference type="ARBA" id="ARBA00022679"/>
    </source>
</evidence>
<dbReference type="SUPFAM" id="SSF53335">
    <property type="entry name" value="S-adenosyl-L-methionine-dependent methyltransferases"/>
    <property type="match status" value="1"/>
</dbReference>
<dbReference type="InterPro" id="IPR002052">
    <property type="entry name" value="DNA_methylase_N6_adenine_CS"/>
</dbReference>
<dbReference type="PIRSF" id="PIRSF004553">
    <property type="entry name" value="CHP00095"/>
    <property type="match status" value="1"/>
</dbReference>
<dbReference type="PROSITE" id="PS00092">
    <property type="entry name" value="N6_MTASE"/>
    <property type="match status" value="1"/>
</dbReference>
<protein>
    <submittedName>
        <fullName evidence="4">16S rRNA (Guanine(966)-N(2))-methyltransferase RsmD</fullName>
        <ecNumber evidence="4">2.1.1.171</ecNumber>
    </submittedName>
</protein>
<dbReference type="PANTHER" id="PTHR43542">
    <property type="entry name" value="METHYLTRANSFERASE"/>
    <property type="match status" value="1"/>
</dbReference>
<dbReference type="NCBIfam" id="TIGR00095">
    <property type="entry name" value="16S rRNA (guanine(966)-N(2))-methyltransferase RsmD"/>
    <property type="match status" value="1"/>
</dbReference>
<dbReference type="Proteomes" id="UP000535543">
    <property type="component" value="Unassembled WGS sequence"/>
</dbReference>
<dbReference type="GO" id="GO:0052913">
    <property type="term" value="F:16S rRNA (guanine(966)-N(2))-methyltransferase activity"/>
    <property type="evidence" value="ECO:0007669"/>
    <property type="project" value="UniProtKB-EC"/>
</dbReference>
<evidence type="ECO:0000313" key="5">
    <source>
        <dbReference type="Proteomes" id="UP000535543"/>
    </source>
</evidence>
<dbReference type="Gene3D" id="3.40.50.150">
    <property type="entry name" value="Vaccinia Virus protein VP39"/>
    <property type="match status" value="1"/>
</dbReference>
<dbReference type="AlphaFoldDB" id="A0A848K7M8"/>
<organism evidence="4 5">
    <name type="scientific">Antrihabitans stalactiti</name>
    <dbReference type="NCBI Taxonomy" id="2584121"/>
    <lineage>
        <taxon>Bacteria</taxon>
        <taxon>Bacillati</taxon>
        <taxon>Actinomycetota</taxon>
        <taxon>Actinomycetes</taxon>
        <taxon>Mycobacteriales</taxon>
        <taxon>Nocardiaceae</taxon>
        <taxon>Antrihabitans</taxon>
    </lineage>
</organism>
<dbReference type="InterPro" id="IPR029063">
    <property type="entry name" value="SAM-dependent_MTases_sf"/>
</dbReference>
<dbReference type="EMBL" id="VCQU01000001">
    <property type="protein sequence ID" value="NMN94369.1"/>
    <property type="molecule type" value="Genomic_DNA"/>
</dbReference>
<reference evidence="4 5" key="2">
    <citation type="submission" date="2020-06" db="EMBL/GenBank/DDBJ databases">
        <title>Antribacter stalactiti gen. nov., sp. nov., a new member of the family Nacardiaceae isolated from a cave.</title>
        <authorList>
            <person name="Kim I.S."/>
        </authorList>
    </citation>
    <scope>NUCLEOTIDE SEQUENCE [LARGE SCALE GENOMIC DNA]</scope>
    <source>
        <strain evidence="4 5">YC2-7</strain>
    </source>
</reference>
<dbReference type="PANTHER" id="PTHR43542:SF1">
    <property type="entry name" value="METHYLTRANSFERASE"/>
    <property type="match status" value="1"/>
</dbReference>
<dbReference type="GO" id="GO:0003676">
    <property type="term" value="F:nucleic acid binding"/>
    <property type="evidence" value="ECO:0007669"/>
    <property type="project" value="InterPro"/>
</dbReference>
<evidence type="ECO:0000313" key="4">
    <source>
        <dbReference type="EMBL" id="NMN94369.1"/>
    </source>
</evidence>
<keyword evidence="5" id="KW-1185">Reference proteome</keyword>
<dbReference type="RefSeq" id="WP_169585026.1">
    <property type="nucleotide sequence ID" value="NZ_VCQU01000001.1"/>
</dbReference>
<keyword evidence="1 4" id="KW-0489">Methyltransferase</keyword>
<accession>A0A848K7M8</accession>
<dbReference type="CDD" id="cd02440">
    <property type="entry name" value="AdoMet_MTases"/>
    <property type="match status" value="1"/>
</dbReference>
<dbReference type="InterPro" id="IPR004398">
    <property type="entry name" value="RNA_MeTrfase_RsmD"/>
</dbReference>
<reference evidence="4 5" key="1">
    <citation type="submission" date="2019-05" db="EMBL/GenBank/DDBJ databases">
        <authorList>
            <person name="Lee S.D."/>
        </authorList>
    </citation>
    <scope>NUCLEOTIDE SEQUENCE [LARGE SCALE GENOMIC DNA]</scope>
    <source>
        <strain evidence="4 5">YC2-7</strain>
    </source>
</reference>
<comment type="caution">
    <text evidence="4">The sequence shown here is derived from an EMBL/GenBank/DDBJ whole genome shotgun (WGS) entry which is preliminary data.</text>
</comment>
<dbReference type="Pfam" id="PF03602">
    <property type="entry name" value="Cons_hypoth95"/>
    <property type="match status" value="1"/>
</dbReference>
<dbReference type="EC" id="2.1.1.171" evidence="4"/>
<name>A0A848K7M8_9NOCA</name>
<sequence length="190" mass="20185">MTRIIAGSAGGRKLRVPPAGTRPTSDRVREALFNTLASRIDFAGTRVLDLYAGSGAVGLEALSRGAVHALLVESDGRAAAIIKSNIADIGVEGARVVTATVASVLRHPPEQPYDLVFADPPYDVPADVVENDLSALDANGWLADEGIAVIERSIRSPETRWPEGFLALPARKYGETRIDLAYREGVEPVG</sequence>
<keyword evidence="2 4" id="KW-0808">Transferase</keyword>
<evidence type="ECO:0000256" key="3">
    <source>
        <dbReference type="SAM" id="MobiDB-lite"/>
    </source>
</evidence>
<proteinExistence type="predicted"/>